<evidence type="ECO:0000313" key="2">
    <source>
        <dbReference type="Proteomes" id="UP000030134"/>
    </source>
</evidence>
<sequence length="139" mass="15088">MKKSILYVTAFLVAMVTLFNSCEKEPEVLKLAGTTWVASLTGGILDNAKEGGDSSLRLVFLSEEAGQLVFGTPNGSNSSTIRVNFSYQIDGHKVKIVFATELASFFGTSDTSFEAKYNKTFKTLTLQLGVVPCVFKKIS</sequence>
<keyword evidence="2" id="KW-1185">Reference proteome</keyword>
<evidence type="ECO:0000313" key="1">
    <source>
        <dbReference type="EMBL" id="KGN98349.1"/>
    </source>
</evidence>
<dbReference type="EMBL" id="JQZW01000007">
    <property type="protein sequence ID" value="KGN98349.1"/>
    <property type="molecule type" value="Genomic_DNA"/>
</dbReference>
<organism evidence="1 2">
    <name type="scientific">Porphyromonas gingivicanis</name>
    <dbReference type="NCBI Taxonomy" id="266762"/>
    <lineage>
        <taxon>Bacteria</taxon>
        <taxon>Pseudomonadati</taxon>
        <taxon>Bacteroidota</taxon>
        <taxon>Bacteroidia</taxon>
        <taxon>Bacteroidales</taxon>
        <taxon>Porphyromonadaceae</taxon>
        <taxon>Porphyromonas</taxon>
    </lineage>
</organism>
<dbReference type="AlphaFoldDB" id="A0A0A2GD53"/>
<gene>
    <name evidence="1" type="ORF">HQ36_02755</name>
</gene>
<reference evidence="1 2" key="1">
    <citation type="submission" date="2014-08" db="EMBL/GenBank/DDBJ databases">
        <title>Porphyromonas gingivicanis strain:COT-022_OH1391 Genome sequencing.</title>
        <authorList>
            <person name="Wallis C."/>
            <person name="Deusch O."/>
            <person name="O'Flynn C."/>
            <person name="Davis I."/>
            <person name="Jospin G."/>
            <person name="Darling A.E."/>
            <person name="Coil D.A."/>
            <person name="Alexiev A."/>
            <person name="Horsfall A."/>
            <person name="Kirkwood N."/>
            <person name="Harris S."/>
            <person name="Eisen J.A."/>
        </authorList>
    </citation>
    <scope>NUCLEOTIDE SEQUENCE [LARGE SCALE GENOMIC DNA]</scope>
    <source>
        <strain evidence="2">COT-022 OH1391</strain>
    </source>
</reference>
<dbReference type="Proteomes" id="UP000030134">
    <property type="component" value="Unassembled WGS sequence"/>
</dbReference>
<dbReference type="OrthoDB" id="9955903at2"/>
<name>A0A0A2GD53_9PORP</name>
<comment type="caution">
    <text evidence="1">The sequence shown here is derived from an EMBL/GenBank/DDBJ whole genome shotgun (WGS) entry which is preliminary data.</text>
</comment>
<protein>
    <recommendedName>
        <fullName evidence="3">Lipocalin-like domain-containing protein</fullName>
    </recommendedName>
</protein>
<proteinExistence type="predicted"/>
<evidence type="ECO:0008006" key="3">
    <source>
        <dbReference type="Google" id="ProtNLM"/>
    </source>
</evidence>
<dbReference type="RefSeq" id="WP_036883292.1">
    <property type="nucleotide sequence ID" value="NZ_JQZW01000007.1"/>
</dbReference>
<dbReference type="STRING" id="266762.HQ36_02755"/>
<accession>A0A0A2GD53</accession>